<comment type="caution">
    <text evidence="8">The sequence shown here is derived from an EMBL/GenBank/DDBJ whole genome shotgun (WGS) entry which is preliminary data.</text>
</comment>
<evidence type="ECO:0000313" key="9">
    <source>
        <dbReference type="Proteomes" id="UP001148838"/>
    </source>
</evidence>
<feature type="compositionally biased region" description="Polar residues" evidence="6">
    <location>
        <begin position="289"/>
        <end position="303"/>
    </location>
</feature>
<feature type="compositionally biased region" description="Low complexity" evidence="6">
    <location>
        <begin position="750"/>
        <end position="772"/>
    </location>
</feature>
<dbReference type="Gene3D" id="1.10.510.10">
    <property type="entry name" value="Transferase(Phosphotransferase) domain 1"/>
    <property type="match status" value="1"/>
</dbReference>
<accession>A0ABQ8SB57</accession>
<feature type="compositionally biased region" description="Low complexity" evidence="6">
    <location>
        <begin position="264"/>
        <end position="275"/>
    </location>
</feature>
<dbReference type="EMBL" id="JAJSOF020000031">
    <property type="protein sequence ID" value="KAJ4431230.1"/>
    <property type="molecule type" value="Genomic_DNA"/>
</dbReference>
<feature type="region of interest" description="Disordered" evidence="6">
    <location>
        <begin position="77"/>
        <end position="123"/>
    </location>
</feature>
<feature type="compositionally biased region" description="Polar residues" evidence="6">
    <location>
        <begin position="836"/>
        <end position="849"/>
    </location>
</feature>
<evidence type="ECO:0000313" key="8">
    <source>
        <dbReference type="EMBL" id="KAJ4431230.1"/>
    </source>
</evidence>
<evidence type="ECO:0000256" key="3">
    <source>
        <dbReference type="ARBA" id="ARBA00022741"/>
    </source>
</evidence>
<proteinExistence type="predicted"/>
<feature type="domain" description="Protein kinase" evidence="7">
    <location>
        <begin position="1"/>
        <end position="74"/>
    </location>
</feature>
<feature type="region of interest" description="Disordered" evidence="6">
    <location>
        <begin position="652"/>
        <end position="700"/>
    </location>
</feature>
<keyword evidence="9" id="KW-1185">Reference proteome</keyword>
<evidence type="ECO:0000259" key="7">
    <source>
        <dbReference type="PROSITE" id="PS50011"/>
    </source>
</evidence>
<dbReference type="PANTHER" id="PTHR24342">
    <property type="entry name" value="SERINE/THREONINE-PROTEIN KINASE 17"/>
    <property type="match status" value="1"/>
</dbReference>
<dbReference type="InterPro" id="IPR000719">
    <property type="entry name" value="Prot_kinase_dom"/>
</dbReference>
<keyword evidence="5" id="KW-0067">ATP-binding</keyword>
<feature type="compositionally biased region" description="Polar residues" evidence="6">
    <location>
        <begin position="790"/>
        <end position="800"/>
    </location>
</feature>
<reference evidence="8 9" key="1">
    <citation type="journal article" date="2022" name="Allergy">
        <title>Genome assembly and annotation of Periplaneta americana reveal a comprehensive cockroach allergen profile.</title>
        <authorList>
            <person name="Wang L."/>
            <person name="Xiong Q."/>
            <person name="Saelim N."/>
            <person name="Wang L."/>
            <person name="Nong W."/>
            <person name="Wan A.T."/>
            <person name="Shi M."/>
            <person name="Liu X."/>
            <person name="Cao Q."/>
            <person name="Hui J.H.L."/>
            <person name="Sookrung N."/>
            <person name="Leung T.F."/>
            <person name="Tungtrongchitr A."/>
            <person name="Tsui S.K.W."/>
        </authorList>
    </citation>
    <scope>NUCLEOTIDE SEQUENCE [LARGE SCALE GENOMIC DNA]</scope>
    <source>
        <strain evidence="8">PWHHKU_190912</strain>
    </source>
</reference>
<feature type="region of interest" description="Disordered" evidence="6">
    <location>
        <begin position="581"/>
        <end position="617"/>
    </location>
</feature>
<name>A0ABQ8SB57_PERAM</name>
<dbReference type="InterPro" id="IPR011009">
    <property type="entry name" value="Kinase-like_dom_sf"/>
</dbReference>
<feature type="region of interest" description="Disordered" evidence="6">
    <location>
        <begin position="746"/>
        <end position="821"/>
    </location>
</feature>
<dbReference type="Pfam" id="PF00069">
    <property type="entry name" value="Pkinase"/>
    <property type="match status" value="1"/>
</dbReference>
<evidence type="ECO:0000256" key="4">
    <source>
        <dbReference type="ARBA" id="ARBA00022777"/>
    </source>
</evidence>
<feature type="region of interest" description="Disordered" evidence="6">
    <location>
        <begin position="833"/>
        <end position="859"/>
    </location>
</feature>
<feature type="compositionally biased region" description="Low complexity" evidence="6">
    <location>
        <begin position="801"/>
        <end position="817"/>
    </location>
</feature>
<keyword evidence="3" id="KW-0547">Nucleotide-binding</keyword>
<evidence type="ECO:0000256" key="5">
    <source>
        <dbReference type="ARBA" id="ARBA00022840"/>
    </source>
</evidence>
<feature type="non-terminal residue" evidence="8">
    <location>
        <position position="1"/>
    </location>
</feature>
<keyword evidence="4" id="KW-0418">Kinase</keyword>
<dbReference type="SUPFAM" id="SSF56112">
    <property type="entry name" value="Protein kinase-like (PK-like)"/>
    <property type="match status" value="1"/>
</dbReference>
<organism evidence="8 9">
    <name type="scientific">Periplaneta americana</name>
    <name type="common">American cockroach</name>
    <name type="synonym">Blatta americana</name>
    <dbReference type="NCBI Taxonomy" id="6978"/>
    <lineage>
        <taxon>Eukaryota</taxon>
        <taxon>Metazoa</taxon>
        <taxon>Ecdysozoa</taxon>
        <taxon>Arthropoda</taxon>
        <taxon>Hexapoda</taxon>
        <taxon>Insecta</taxon>
        <taxon>Pterygota</taxon>
        <taxon>Neoptera</taxon>
        <taxon>Polyneoptera</taxon>
        <taxon>Dictyoptera</taxon>
        <taxon>Blattodea</taxon>
        <taxon>Blattoidea</taxon>
        <taxon>Blattidae</taxon>
        <taxon>Blattinae</taxon>
        <taxon>Periplaneta</taxon>
    </lineage>
</organism>
<dbReference type="PROSITE" id="PS50011">
    <property type="entry name" value="PROTEIN_KINASE_DOM"/>
    <property type="match status" value="1"/>
</dbReference>
<dbReference type="Proteomes" id="UP001148838">
    <property type="component" value="Unassembled WGS sequence"/>
</dbReference>
<sequence length="886" mass="99399">SLGVTTYVLLTGFSPFGGETDQETFCNISRAEVDFPEELFEDVSEEAQDFIKRLLVRDPGARPTAKECLRHKWLSKKIPRTPTPPSLLRQDSSLLVTKTSPRTASPADESTTRVPPRNLSQQQKNLRKYLSKSREALFERVVQQQQQHQKNSLRKTTLLSQYHKTRRLCESQMSLVSKSRERLMLMEQHQMNPYFSRSREKLYGLRSLSKSHEVLDLCKTAAVAGGQSQQGGVGLGILKTLTRATTADLSMIPLLRQRLMGHGSSTTSITSSVTTDQDLEEPIVPPSPSDQTTFPRVPSTPTSVISNTTIEEMLENSSEEPRLTFKNEPISQIPALLSPKLLKETIRNQSKFQMFSEGSDELSQLQDCEVTSNNEQNEQLHTTTLESSREDVISTETLTSTENEQRKESIDIAEKDCLSSDETLTIQSSPEPELEEKVDDYGNMETLNCDENVQTVNKTNDSPIESLINNQESFPLIERNISDSAKVVENNKNGDVIDNSEEVTEKTDEACDEELEPRYTVAQLISAFNRHQEVVTKTSLEVTMTTNDKETKMSPVFNPEGSMFPTGPNALRLFIPDIDITNEPPKRKQKRKYNLGLKFPGQTENRSDETEEMPKEAADLSKEIFQTDDEESFQSLESSSSFTTNEYDSITNLSIPEDAVGDDESSDKTKEDTTAKENESSQTQTNVEDENVDCTNNNTPCENLPDICTLVVEPPNVENEQQCEIEQSKEIEQADKFQLSVEVTPNYLRSGSLSSEASVGSSETSGSMSWEELTPPSTATPTSNKDEPQQWPQKSTTTLAPSQRHSSRSTSPSIPRESWGRICTGTYNRAMEKFNSKVSKQEINTVPTDNNRRPTRKSLTLLSPPQVINASEKVRRKSIPVIKQYS</sequence>
<feature type="compositionally biased region" description="Basic and acidic residues" evidence="6">
    <location>
        <begin position="605"/>
        <end position="617"/>
    </location>
</feature>
<keyword evidence="1" id="KW-0723">Serine/threonine-protein kinase</keyword>
<evidence type="ECO:0000256" key="6">
    <source>
        <dbReference type="SAM" id="MobiDB-lite"/>
    </source>
</evidence>
<feature type="compositionally biased region" description="Basic and acidic residues" evidence="6">
    <location>
        <begin position="666"/>
        <end position="679"/>
    </location>
</feature>
<feature type="region of interest" description="Disordered" evidence="6">
    <location>
        <begin position="263"/>
        <end position="303"/>
    </location>
</feature>
<gene>
    <name evidence="8" type="ORF">ANN_19827</name>
</gene>
<keyword evidence="2" id="KW-0808">Transferase</keyword>
<protein>
    <recommendedName>
        <fullName evidence="7">Protein kinase domain-containing protein</fullName>
    </recommendedName>
</protein>
<feature type="compositionally biased region" description="Polar residues" evidence="6">
    <location>
        <begin position="89"/>
        <end position="123"/>
    </location>
</feature>
<evidence type="ECO:0000256" key="2">
    <source>
        <dbReference type="ARBA" id="ARBA00022679"/>
    </source>
</evidence>
<dbReference type="PANTHER" id="PTHR24342:SF12">
    <property type="entry name" value="DEATH-ASSOCIATED PROTEIN KINASE RELATED"/>
    <property type="match status" value="1"/>
</dbReference>
<evidence type="ECO:0000256" key="1">
    <source>
        <dbReference type="ARBA" id="ARBA00022527"/>
    </source>
</evidence>